<dbReference type="InterPro" id="IPR041525">
    <property type="entry name" value="N/Namide_PRibTrfase"/>
</dbReference>
<dbReference type="Proteomes" id="UP000181969">
    <property type="component" value="Unassembled WGS sequence"/>
</dbReference>
<evidence type="ECO:0000256" key="8">
    <source>
        <dbReference type="ARBA" id="ARBA00048668"/>
    </source>
</evidence>
<keyword evidence="7 9" id="KW-0808">Transferase</keyword>
<dbReference type="PANTHER" id="PTHR11098">
    <property type="entry name" value="NICOTINATE PHOSPHORIBOSYLTRANSFERASE"/>
    <property type="match status" value="1"/>
</dbReference>
<accession>A0A1I4EI65</accession>
<evidence type="ECO:0000256" key="7">
    <source>
        <dbReference type="ARBA" id="ARBA00022679"/>
    </source>
</evidence>
<dbReference type="InterPro" id="IPR013785">
    <property type="entry name" value="Aldolase_TIM"/>
</dbReference>
<feature type="domain" description="Nicotinate phosphoribosyltransferase N-terminal" evidence="11">
    <location>
        <begin position="11"/>
        <end position="134"/>
    </location>
</feature>
<evidence type="ECO:0000256" key="4">
    <source>
        <dbReference type="ARBA" id="ARBA00022553"/>
    </source>
</evidence>
<evidence type="ECO:0000256" key="1">
    <source>
        <dbReference type="ARBA" id="ARBA00004952"/>
    </source>
</evidence>
<dbReference type="PANTHER" id="PTHR11098:SF1">
    <property type="entry name" value="NICOTINATE PHOSPHORIBOSYLTRANSFERASE"/>
    <property type="match status" value="1"/>
</dbReference>
<dbReference type="UniPathway" id="UPA00253">
    <property type="reaction ID" value="UER00457"/>
</dbReference>
<comment type="function">
    <text evidence="9">Catalyzes the first step in the biosynthesis of NAD from nicotinic acid, the ATP-dependent synthesis of beta-nicotinate D-ribonucleotide from nicotinate and 5-phospho-D-ribose 1-phosphate.</text>
</comment>
<evidence type="ECO:0000256" key="9">
    <source>
        <dbReference type="RuleBase" id="RU365100"/>
    </source>
</evidence>
<evidence type="ECO:0000256" key="5">
    <source>
        <dbReference type="ARBA" id="ARBA00022598"/>
    </source>
</evidence>
<dbReference type="NCBIfam" id="TIGR01513">
    <property type="entry name" value="NAPRTase_put"/>
    <property type="match status" value="1"/>
</dbReference>
<organism evidence="13 14">
    <name type="scientific">Lactococcus garvieae</name>
    <dbReference type="NCBI Taxonomy" id="1363"/>
    <lineage>
        <taxon>Bacteria</taxon>
        <taxon>Bacillati</taxon>
        <taxon>Bacillota</taxon>
        <taxon>Bacilli</taxon>
        <taxon>Lactobacillales</taxon>
        <taxon>Streptococcaceae</taxon>
        <taxon>Lactococcus</taxon>
    </lineage>
</organism>
<keyword evidence="13" id="KW-0328">Glycosyltransferase</keyword>
<dbReference type="InterPro" id="IPR040727">
    <property type="entry name" value="NAPRTase_N"/>
</dbReference>
<dbReference type="FunFam" id="3.20.20.70:FF:000076">
    <property type="entry name" value="Nicotinate phosphoribosyltransferase"/>
    <property type="match status" value="1"/>
</dbReference>
<dbReference type="EC" id="6.3.4.21" evidence="3 9"/>
<keyword evidence="4" id="KW-0597">Phosphoprotein</keyword>
<evidence type="ECO:0000259" key="12">
    <source>
        <dbReference type="Pfam" id="PF17956"/>
    </source>
</evidence>
<dbReference type="InterPro" id="IPR036068">
    <property type="entry name" value="Nicotinate_pribotase-like_C"/>
</dbReference>
<evidence type="ECO:0000256" key="6">
    <source>
        <dbReference type="ARBA" id="ARBA00022642"/>
    </source>
</evidence>
<keyword evidence="6 9" id="KW-0662">Pyridine nucleotide biosynthesis</keyword>
<sequence>MSLYPDDSLTLHTDLYQINMMQTYWELGRHNRNSVFEVFFRSMPFENGYAIFAGLERMVNYLNNLRFTETDISYLRELDYPEDFLDYLAQLRFTGTVRSVQEGELVFANEPLVQIEGPLAECQLIETAVLNIINFQTLIATKASRIKSVIGDDPLLEFGTRRAQEMDAAIWGTRAAYIGGADATSNVRAAKIFGIKPSGTHAHALVQSYGNDYEAFKAYAQTHKDCVFLVDTYDTLNIGVPAAIRVAREFGNKINFQGVRIDSGDMAYISKKVRQQLDEAGFTDAKIYASNDLDESTILNLKMQRAKIDVWGVGTKLITAYDQPALGAVYKLVSMEDDQGEMQDTIKLSSNAEKVSTPGKKQIWRITRESDGKSEGDYITFDGERPDQSEEIYMFHPVHTFINKNVRDFAAKPLLKEIFVKGQQVYPLPTLEEIKTFAEANLTELWDEYKRNLNPQPYPVDLSQELWNHKMRLISQVRTKVSGMKLD</sequence>
<dbReference type="SUPFAM" id="SSF51690">
    <property type="entry name" value="Nicotinate/Quinolinate PRTase C-terminal domain-like"/>
    <property type="match status" value="1"/>
</dbReference>
<dbReference type="AlphaFoldDB" id="A0A1I4EI65"/>
<dbReference type="NCBIfam" id="NF006694">
    <property type="entry name" value="PRK09243.1-1"/>
    <property type="match status" value="1"/>
</dbReference>
<dbReference type="PIRSF" id="PIRSF000484">
    <property type="entry name" value="NAPRT"/>
    <property type="match status" value="1"/>
</dbReference>
<evidence type="ECO:0000256" key="2">
    <source>
        <dbReference type="ARBA" id="ARBA00010897"/>
    </source>
</evidence>
<dbReference type="CDD" id="cd01570">
    <property type="entry name" value="NAPRTase_A"/>
    <property type="match status" value="1"/>
</dbReference>
<dbReference type="SUPFAM" id="SSF54675">
    <property type="entry name" value="Nicotinate/Quinolinate PRTase N-terminal domain-like"/>
    <property type="match status" value="1"/>
</dbReference>
<dbReference type="GO" id="GO:0005829">
    <property type="term" value="C:cytosol"/>
    <property type="evidence" value="ECO:0007669"/>
    <property type="project" value="TreeGrafter"/>
</dbReference>
<feature type="domain" description="Nicotinate phosphoribosyltransferase C-terminal" evidence="12">
    <location>
        <begin position="360"/>
        <end position="469"/>
    </location>
</feature>
<name>A0A1I4EI65_9LACT</name>
<dbReference type="Pfam" id="PF17956">
    <property type="entry name" value="NAPRTase_C"/>
    <property type="match status" value="1"/>
</dbReference>
<dbReference type="Pfam" id="PF04095">
    <property type="entry name" value="NAPRTase"/>
    <property type="match status" value="1"/>
</dbReference>
<evidence type="ECO:0000256" key="3">
    <source>
        <dbReference type="ARBA" id="ARBA00013236"/>
    </source>
</evidence>
<dbReference type="GO" id="GO:0047280">
    <property type="term" value="F:nicotinamide phosphoribosyltransferase activity"/>
    <property type="evidence" value="ECO:0007669"/>
    <property type="project" value="UniProtKB-ARBA"/>
</dbReference>
<keyword evidence="5 9" id="KW-0436">Ligase</keyword>
<dbReference type="EMBL" id="FOTJ01000001">
    <property type="protein sequence ID" value="SFL05424.1"/>
    <property type="molecule type" value="Genomic_DNA"/>
</dbReference>
<comment type="catalytic activity">
    <reaction evidence="8 9">
        <text>5-phospho-alpha-D-ribose 1-diphosphate + nicotinate + ATP + H2O = nicotinate beta-D-ribonucleotide + ADP + phosphate + diphosphate</text>
        <dbReference type="Rhea" id="RHEA:36163"/>
        <dbReference type="ChEBI" id="CHEBI:15377"/>
        <dbReference type="ChEBI" id="CHEBI:30616"/>
        <dbReference type="ChEBI" id="CHEBI:32544"/>
        <dbReference type="ChEBI" id="CHEBI:33019"/>
        <dbReference type="ChEBI" id="CHEBI:43474"/>
        <dbReference type="ChEBI" id="CHEBI:57502"/>
        <dbReference type="ChEBI" id="CHEBI:58017"/>
        <dbReference type="ChEBI" id="CHEBI:456216"/>
        <dbReference type="EC" id="6.3.4.21"/>
    </reaction>
</comment>
<evidence type="ECO:0000313" key="13">
    <source>
        <dbReference type="EMBL" id="SFL05424.1"/>
    </source>
</evidence>
<comment type="pathway">
    <text evidence="1 9">Cofactor biosynthesis; NAD(+) biosynthesis; nicotinate D-ribonucleotide from nicotinate: step 1/1.</text>
</comment>
<feature type="domain" description="Nicotinate/nicotinamide phosphoribosyltransferase" evidence="10">
    <location>
        <begin position="156"/>
        <end position="335"/>
    </location>
</feature>
<dbReference type="GO" id="GO:0034355">
    <property type="term" value="P:NAD+ biosynthetic process via the salvage pathway"/>
    <property type="evidence" value="ECO:0007669"/>
    <property type="project" value="TreeGrafter"/>
</dbReference>
<evidence type="ECO:0000313" key="14">
    <source>
        <dbReference type="Proteomes" id="UP000181969"/>
    </source>
</evidence>
<dbReference type="Gene3D" id="3.20.140.10">
    <property type="entry name" value="nicotinate phosphoribosyltransferase"/>
    <property type="match status" value="1"/>
</dbReference>
<dbReference type="GO" id="GO:0004516">
    <property type="term" value="F:nicotinate phosphoribosyltransferase activity"/>
    <property type="evidence" value="ECO:0007669"/>
    <property type="project" value="UniProtKB-UniRule"/>
</dbReference>
<dbReference type="NCBIfam" id="NF009131">
    <property type="entry name" value="PRK12484.1"/>
    <property type="match status" value="1"/>
</dbReference>
<dbReference type="InterPro" id="IPR041619">
    <property type="entry name" value="NAPRTase_C"/>
</dbReference>
<comment type="PTM">
    <text evidence="9">Transiently phosphorylated on a His residue during the reaction cycle. Phosphorylation strongly increases the affinity for substrates and increases the rate of nicotinate D-ribonucleotide production. Dephosphorylation regenerates the low-affinity form of the enzyme, leading to product release.</text>
</comment>
<proteinExistence type="inferred from homology"/>
<gene>
    <name evidence="13" type="ORF">SAMN05216438_1015</name>
</gene>
<dbReference type="NCBIfam" id="NF006695">
    <property type="entry name" value="PRK09243.1-2"/>
    <property type="match status" value="1"/>
</dbReference>
<dbReference type="InterPro" id="IPR007229">
    <property type="entry name" value="Nic_PRibTrfase-Fam"/>
</dbReference>
<dbReference type="Pfam" id="PF17767">
    <property type="entry name" value="NAPRTase_N"/>
    <property type="match status" value="1"/>
</dbReference>
<reference evidence="13 14" key="1">
    <citation type="submission" date="2016-10" db="EMBL/GenBank/DDBJ databases">
        <authorList>
            <person name="de Groot N.N."/>
        </authorList>
    </citation>
    <scope>NUCLEOTIDE SEQUENCE [LARGE SCALE GENOMIC DNA]</scope>
    <source>
        <strain evidence="13 14">M79</strain>
    </source>
</reference>
<dbReference type="RefSeq" id="WP_074749766.1">
    <property type="nucleotide sequence ID" value="NZ_CP141719.1"/>
</dbReference>
<evidence type="ECO:0000259" key="11">
    <source>
        <dbReference type="Pfam" id="PF17767"/>
    </source>
</evidence>
<dbReference type="InterPro" id="IPR006405">
    <property type="entry name" value="Nic_PRibTrfase_pncB"/>
</dbReference>
<dbReference type="Gene3D" id="3.20.20.70">
    <property type="entry name" value="Aldolase class I"/>
    <property type="match status" value="1"/>
</dbReference>
<dbReference type="NCBIfam" id="NF006697">
    <property type="entry name" value="PRK09243.1-4"/>
    <property type="match status" value="1"/>
</dbReference>
<comment type="similarity">
    <text evidence="2 9">Belongs to the NAPRTase family.</text>
</comment>
<protein>
    <recommendedName>
        <fullName evidence="3 9">Nicotinate phosphoribosyltransferase</fullName>
        <ecNumber evidence="3 9">6.3.4.21</ecNumber>
    </recommendedName>
</protein>
<evidence type="ECO:0000259" key="10">
    <source>
        <dbReference type="Pfam" id="PF04095"/>
    </source>
</evidence>
<dbReference type="OrthoDB" id="9770610at2"/>